<sequence length="174" mass="17433">AMQGAHAQIALASAGAAAGPWIDLGDAVIHAPTASFSTLAPRALRAVAPSSGYVRVRWSGWIDAPAPGTYTLALSVSGGPTQSALLTVDGMAQPIASAQRACGWMGMCSLPTSTAAGVVALAQGWHIVQVEIVAPVPAGAGEQAADVTIYARAPNSDTPAVLVPSWPTRGARGV</sequence>
<accession>T0ZU77</accession>
<evidence type="ECO:0000313" key="1">
    <source>
        <dbReference type="EMBL" id="EQD32239.1"/>
    </source>
</evidence>
<organism evidence="1">
    <name type="scientific">mine drainage metagenome</name>
    <dbReference type="NCBI Taxonomy" id="410659"/>
    <lineage>
        <taxon>unclassified sequences</taxon>
        <taxon>metagenomes</taxon>
        <taxon>ecological metagenomes</taxon>
    </lineage>
</organism>
<reference evidence="1" key="2">
    <citation type="journal article" date="2014" name="ISME J.">
        <title>Microbial stratification in low pH oxic and suboxic macroscopic growths along an acid mine drainage.</title>
        <authorList>
            <person name="Mendez-Garcia C."/>
            <person name="Mesa V."/>
            <person name="Sprenger R.R."/>
            <person name="Richter M."/>
            <person name="Diez M.S."/>
            <person name="Solano J."/>
            <person name="Bargiela R."/>
            <person name="Golyshina O.V."/>
            <person name="Manteca A."/>
            <person name="Ramos J.L."/>
            <person name="Gallego J.R."/>
            <person name="Llorente I."/>
            <person name="Martins Dos Santos V.A."/>
            <person name="Jensen O.N."/>
            <person name="Pelaez A.I."/>
            <person name="Sanchez J."/>
            <person name="Ferrer M."/>
        </authorList>
    </citation>
    <scope>NUCLEOTIDE SEQUENCE</scope>
</reference>
<evidence type="ECO:0008006" key="2">
    <source>
        <dbReference type="Google" id="ProtNLM"/>
    </source>
</evidence>
<proteinExistence type="predicted"/>
<dbReference type="EMBL" id="AUZY01011889">
    <property type="protein sequence ID" value="EQD32239.1"/>
    <property type="molecule type" value="Genomic_DNA"/>
</dbReference>
<feature type="non-terminal residue" evidence="1">
    <location>
        <position position="174"/>
    </location>
</feature>
<protein>
    <recommendedName>
        <fullName evidence="2">PA14 domain-containing protein</fullName>
    </recommendedName>
</protein>
<feature type="non-terminal residue" evidence="1">
    <location>
        <position position="1"/>
    </location>
</feature>
<name>T0ZU77_9ZZZZ</name>
<comment type="caution">
    <text evidence="1">The sequence shown here is derived from an EMBL/GenBank/DDBJ whole genome shotgun (WGS) entry which is preliminary data.</text>
</comment>
<dbReference type="AlphaFoldDB" id="T0ZU77"/>
<reference evidence="1" key="1">
    <citation type="submission" date="2013-08" db="EMBL/GenBank/DDBJ databases">
        <authorList>
            <person name="Mendez C."/>
            <person name="Richter M."/>
            <person name="Ferrer M."/>
            <person name="Sanchez J."/>
        </authorList>
    </citation>
    <scope>NUCLEOTIDE SEQUENCE</scope>
</reference>
<gene>
    <name evidence="1" type="ORF">B1B_17768</name>
</gene>